<feature type="non-terminal residue" evidence="1">
    <location>
        <position position="168"/>
    </location>
</feature>
<gene>
    <name evidence="1" type="ORF">SE17_30305</name>
</gene>
<name>A0A0P9CV64_9CHLR</name>
<evidence type="ECO:0000313" key="2">
    <source>
        <dbReference type="Proteomes" id="UP000050509"/>
    </source>
</evidence>
<dbReference type="EMBL" id="LJCR01001714">
    <property type="protein sequence ID" value="KPV49848.1"/>
    <property type="molecule type" value="Genomic_DNA"/>
</dbReference>
<reference evidence="1 2" key="1">
    <citation type="submission" date="2015-09" db="EMBL/GenBank/DDBJ databases">
        <title>Draft genome sequence of Kouleothrix aurantiaca JCM 19913.</title>
        <authorList>
            <person name="Hemp J."/>
        </authorList>
    </citation>
    <scope>NUCLEOTIDE SEQUENCE [LARGE SCALE GENOMIC DNA]</scope>
    <source>
        <strain evidence="1 2">COM-B</strain>
    </source>
</reference>
<protein>
    <submittedName>
        <fullName evidence="1">Metalloenzyme</fullName>
    </submittedName>
</protein>
<dbReference type="Proteomes" id="UP000050509">
    <property type="component" value="Unassembled WGS sequence"/>
</dbReference>
<dbReference type="PATRIC" id="fig|186479.3.peg.2757"/>
<proteinExistence type="predicted"/>
<comment type="caution">
    <text evidence="1">The sequence shown here is derived from an EMBL/GenBank/DDBJ whole genome shotgun (WGS) entry which is preliminary data.</text>
</comment>
<dbReference type="AlphaFoldDB" id="A0A0P9CV64"/>
<accession>A0A0P9CV64</accession>
<evidence type="ECO:0000313" key="1">
    <source>
        <dbReference type="EMBL" id="KPV49848.1"/>
    </source>
</evidence>
<organism evidence="1 2">
    <name type="scientific">Kouleothrix aurantiaca</name>
    <dbReference type="NCBI Taxonomy" id="186479"/>
    <lineage>
        <taxon>Bacteria</taxon>
        <taxon>Bacillati</taxon>
        <taxon>Chloroflexota</taxon>
        <taxon>Chloroflexia</taxon>
        <taxon>Chloroflexales</taxon>
        <taxon>Roseiflexineae</taxon>
        <taxon>Roseiflexaceae</taxon>
        <taxon>Kouleothrix</taxon>
    </lineage>
</organism>
<sequence length="168" mass="17350">MSIIFVFLDGVGLAPASADNPLASADTPAFKALLGGPLTLEQAGGFISSPSPPSPLPHLLLKPIDATLGVPGLPQSGTGHVALLAGVNAPALHGRHQPHFPPVALRPLLAEQSIFRKVTERGGRATFANAFGPGYWQAVAARRIRKSASVIAAEGAGLRFRDGADLRD</sequence>
<keyword evidence="2" id="KW-1185">Reference proteome</keyword>